<gene>
    <name evidence="2" type="ORF">HJG54_08595</name>
</gene>
<dbReference type="Gene3D" id="3.40.630.30">
    <property type="match status" value="1"/>
</dbReference>
<proteinExistence type="predicted"/>
<dbReference type="InterPro" id="IPR016181">
    <property type="entry name" value="Acyl_CoA_acyltransferase"/>
</dbReference>
<sequence>MRRVMKPEFSQSTPIMLRVASLADAESLSQLCTQLGYTVTVQQMQQHLAAVLSHPDHQVYVAEQHRVVGWIHGQRCALLIGPTQVVILGLVVDETVRGTGIGRQLLHQLEAWAMTQGCSEVMVRSNVVRQQAHRFYERMGYRMIKQSLVFQKRLQPPNAAGD</sequence>
<feature type="domain" description="N-acetyltransferase" evidence="1">
    <location>
        <begin position="15"/>
        <end position="162"/>
    </location>
</feature>
<dbReference type="CDD" id="cd04301">
    <property type="entry name" value="NAT_SF"/>
    <property type="match status" value="1"/>
</dbReference>
<dbReference type="RefSeq" id="WP_316434457.1">
    <property type="nucleotide sequence ID" value="NZ_CP053586.1"/>
</dbReference>
<dbReference type="Pfam" id="PF00583">
    <property type="entry name" value="Acetyltransf_1"/>
    <property type="match status" value="1"/>
</dbReference>
<dbReference type="GO" id="GO:0016747">
    <property type="term" value="F:acyltransferase activity, transferring groups other than amino-acyl groups"/>
    <property type="evidence" value="ECO:0007669"/>
    <property type="project" value="InterPro"/>
</dbReference>
<dbReference type="SUPFAM" id="SSF55729">
    <property type="entry name" value="Acyl-CoA N-acyltransferases (Nat)"/>
    <property type="match status" value="1"/>
</dbReference>
<accession>A0AA96WD10</accession>
<protein>
    <submittedName>
        <fullName evidence="2">GNAT family N-acetyltransferase</fullName>
    </submittedName>
</protein>
<dbReference type="PANTHER" id="PTHR43072">
    <property type="entry name" value="N-ACETYLTRANSFERASE"/>
    <property type="match status" value="1"/>
</dbReference>
<evidence type="ECO:0000313" key="2">
    <source>
        <dbReference type="EMBL" id="WNZ22909.1"/>
    </source>
</evidence>
<dbReference type="PROSITE" id="PS51186">
    <property type="entry name" value="GNAT"/>
    <property type="match status" value="1"/>
</dbReference>
<dbReference type="AlphaFoldDB" id="A0AA96WD10"/>
<dbReference type="InterPro" id="IPR000182">
    <property type="entry name" value="GNAT_dom"/>
</dbReference>
<organism evidence="2">
    <name type="scientific">Leptolyngbya sp. NK1-12</name>
    <dbReference type="NCBI Taxonomy" id="2547451"/>
    <lineage>
        <taxon>Bacteria</taxon>
        <taxon>Bacillati</taxon>
        <taxon>Cyanobacteriota</taxon>
        <taxon>Cyanophyceae</taxon>
        <taxon>Leptolyngbyales</taxon>
        <taxon>Leptolyngbyaceae</taxon>
        <taxon>Leptolyngbya group</taxon>
        <taxon>Leptolyngbya</taxon>
    </lineage>
</organism>
<dbReference type="EMBL" id="CP053586">
    <property type="protein sequence ID" value="WNZ22909.1"/>
    <property type="molecule type" value="Genomic_DNA"/>
</dbReference>
<reference evidence="2" key="1">
    <citation type="submission" date="2020-05" db="EMBL/GenBank/DDBJ databases">
        <authorList>
            <person name="Zhu T."/>
            <person name="Keshari N."/>
            <person name="Lu X."/>
        </authorList>
    </citation>
    <scope>NUCLEOTIDE SEQUENCE</scope>
    <source>
        <strain evidence="2">NK1-12</strain>
    </source>
</reference>
<evidence type="ECO:0000259" key="1">
    <source>
        <dbReference type="PROSITE" id="PS51186"/>
    </source>
</evidence>
<name>A0AA96WD10_9CYAN</name>